<dbReference type="GeneID" id="93666234"/>
<sequence length="87" mass="9763">MVKKRQHQKLTRASIWSGIKKSLREKFDGADLFVAIFYGVLLLAAILIPGLLGVLGDLYEVFSIVSTVVIFIFLLVVIKIENKVDKD</sequence>
<dbReference type="KEGG" id="rtx:TI83_10575"/>
<comment type="caution">
    <text evidence="2">The sequence shown here is derived from an EMBL/GenBank/DDBJ whole genome shotgun (WGS) entry which is preliminary data.</text>
</comment>
<dbReference type="RefSeq" id="WP_042734394.1">
    <property type="nucleotide sequence ID" value="NZ_CP010848.1"/>
</dbReference>
<keyword evidence="1" id="KW-0472">Membrane</keyword>
<evidence type="ECO:0000313" key="3">
    <source>
        <dbReference type="Proteomes" id="UP000237966"/>
    </source>
</evidence>
<name>A0A2S5Y4P1_9MICO</name>
<dbReference type="KEGG" id="rtc:APU90_06490"/>
<organism evidence="2 3">
    <name type="scientific">Rathayibacter toxicus</name>
    <dbReference type="NCBI Taxonomy" id="145458"/>
    <lineage>
        <taxon>Bacteria</taxon>
        <taxon>Bacillati</taxon>
        <taxon>Actinomycetota</taxon>
        <taxon>Actinomycetes</taxon>
        <taxon>Micrococcales</taxon>
        <taxon>Microbacteriaceae</taxon>
        <taxon>Rathayibacter</taxon>
    </lineage>
</organism>
<dbReference type="Proteomes" id="UP000237966">
    <property type="component" value="Unassembled WGS sequence"/>
</dbReference>
<feature type="transmembrane region" description="Helical" evidence="1">
    <location>
        <begin position="58"/>
        <end position="78"/>
    </location>
</feature>
<gene>
    <name evidence="2" type="ORF">C5C51_10385</name>
</gene>
<reference evidence="2 3" key="1">
    <citation type="submission" date="2018-02" db="EMBL/GenBank/DDBJ databases">
        <title>Bacteriophage NCPPB3778 and a type I-E CRISPR drive the evolution of the US Biological Select Agent, Rathayibacter toxicus.</title>
        <authorList>
            <person name="Davis E.W.II."/>
            <person name="Tabima J.F."/>
            <person name="Weisberg A.J."/>
            <person name="Lopes L.D."/>
            <person name="Wiseman M.S."/>
            <person name="Wiseman M.S."/>
            <person name="Pupko T."/>
            <person name="Belcher M.S."/>
            <person name="Sechler A.J."/>
            <person name="Tancos M.A."/>
            <person name="Schroeder B.K."/>
            <person name="Murray T.D."/>
            <person name="Luster D.G."/>
            <person name="Schneider W.L."/>
            <person name="Rogers E."/>
            <person name="Andreote F.D."/>
            <person name="Grunwald N.J."/>
            <person name="Putnam M.L."/>
            <person name="Chang J.H."/>
        </authorList>
    </citation>
    <scope>NUCLEOTIDE SEQUENCE [LARGE SCALE GENOMIC DNA]</scope>
    <source>
        <strain evidence="2 3">FH99</strain>
    </source>
</reference>
<keyword evidence="1" id="KW-1133">Transmembrane helix</keyword>
<proteinExistence type="predicted"/>
<dbReference type="AlphaFoldDB" id="A0A2S5Y4P1"/>
<accession>A0A2S5Y4P1</accession>
<protein>
    <submittedName>
        <fullName evidence="2">Uncharacterized protein</fullName>
    </submittedName>
</protein>
<keyword evidence="1" id="KW-0812">Transmembrane</keyword>
<feature type="transmembrane region" description="Helical" evidence="1">
    <location>
        <begin position="30"/>
        <end position="52"/>
    </location>
</feature>
<evidence type="ECO:0000313" key="2">
    <source>
        <dbReference type="EMBL" id="PPI13522.1"/>
    </source>
</evidence>
<evidence type="ECO:0000256" key="1">
    <source>
        <dbReference type="SAM" id="Phobius"/>
    </source>
</evidence>
<dbReference type="EMBL" id="PSWU01000014">
    <property type="protein sequence ID" value="PPI13522.1"/>
    <property type="molecule type" value="Genomic_DNA"/>
</dbReference>